<evidence type="ECO:0000256" key="1">
    <source>
        <dbReference type="SAM" id="Phobius"/>
    </source>
</evidence>
<evidence type="ECO:0000313" key="4">
    <source>
        <dbReference type="Proteomes" id="UP000319627"/>
    </source>
</evidence>
<dbReference type="RefSeq" id="WP_144570986.1">
    <property type="nucleotide sequence ID" value="NZ_VLKG01000003.1"/>
</dbReference>
<name>A0A562IZG4_9GAMM</name>
<evidence type="ECO:0000259" key="2">
    <source>
        <dbReference type="Pfam" id="PF11127"/>
    </source>
</evidence>
<gene>
    <name evidence="3" type="ORF">LX59_01270</name>
</gene>
<feature type="transmembrane region" description="Helical" evidence="1">
    <location>
        <begin position="41"/>
        <end position="63"/>
    </location>
</feature>
<protein>
    <recommendedName>
        <fullName evidence="2">Inner membrane protein YgaP-like transmembrane domain-containing protein</fullName>
    </recommendedName>
</protein>
<reference evidence="3 4" key="1">
    <citation type="submission" date="2019-07" db="EMBL/GenBank/DDBJ databases">
        <title>Genomic Encyclopedia of Type Strains, Phase I: the one thousand microbial genomes (KMG-I) project.</title>
        <authorList>
            <person name="Kyrpides N."/>
        </authorList>
    </citation>
    <scope>NUCLEOTIDE SEQUENCE [LARGE SCALE GENOMIC DNA]</scope>
    <source>
        <strain evidence="3 4">DSM 375</strain>
    </source>
</reference>
<dbReference type="EMBL" id="VLKG01000003">
    <property type="protein sequence ID" value="TWH76347.1"/>
    <property type="molecule type" value="Genomic_DNA"/>
</dbReference>
<keyword evidence="4" id="KW-1185">Reference proteome</keyword>
<dbReference type="AlphaFoldDB" id="A0A562IZG4"/>
<sequence>MQANVGRLDRIVRIVVGLILIGLAVSGTIGIWGWIGLLPLLSGLLGFCMLYRLLGINTCGCCGSKKPD</sequence>
<evidence type="ECO:0000313" key="3">
    <source>
        <dbReference type="EMBL" id="TWH76347.1"/>
    </source>
</evidence>
<keyword evidence="1" id="KW-0472">Membrane</keyword>
<proteinExistence type="predicted"/>
<dbReference type="InterPro" id="IPR021309">
    <property type="entry name" value="YgaP-like_TM"/>
</dbReference>
<accession>A0A562IZG4</accession>
<organism evidence="3 4">
    <name type="scientific">Azomonas agilis</name>
    <dbReference type="NCBI Taxonomy" id="116849"/>
    <lineage>
        <taxon>Bacteria</taxon>
        <taxon>Pseudomonadati</taxon>
        <taxon>Pseudomonadota</taxon>
        <taxon>Gammaproteobacteria</taxon>
        <taxon>Pseudomonadales</taxon>
        <taxon>Pseudomonadaceae</taxon>
        <taxon>Azomonas</taxon>
    </lineage>
</organism>
<feature type="domain" description="Inner membrane protein YgaP-like transmembrane" evidence="2">
    <location>
        <begin position="1"/>
        <end position="60"/>
    </location>
</feature>
<dbReference type="Proteomes" id="UP000319627">
    <property type="component" value="Unassembled WGS sequence"/>
</dbReference>
<keyword evidence="1" id="KW-1133">Transmembrane helix</keyword>
<comment type="caution">
    <text evidence="3">The sequence shown here is derived from an EMBL/GenBank/DDBJ whole genome shotgun (WGS) entry which is preliminary data.</text>
</comment>
<dbReference type="Pfam" id="PF11127">
    <property type="entry name" value="YgaP-like_TM"/>
    <property type="match status" value="1"/>
</dbReference>
<keyword evidence="1" id="KW-0812">Transmembrane</keyword>
<feature type="transmembrane region" description="Helical" evidence="1">
    <location>
        <begin position="12"/>
        <end position="35"/>
    </location>
</feature>